<dbReference type="GeneID" id="300259669"/>
<dbReference type="RefSeq" id="WP_048080680.1">
    <property type="nucleotide sequence ID" value="NZ_LMVM01000001.1"/>
</dbReference>
<keyword evidence="1" id="KW-1133">Transmembrane helix</keyword>
<organism evidence="2 3">
    <name type="scientific">Methanobacterium bryantii</name>
    <dbReference type="NCBI Taxonomy" id="2161"/>
    <lineage>
        <taxon>Archaea</taxon>
        <taxon>Methanobacteriati</taxon>
        <taxon>Methanobacteriota</taxon>
        <taxon>Methanomada group</taxon>
        <taxon>Methanobacteria</taxon>
        <taxon>Methanobacteriales</taxon>
        <taxon>Methanobacteriaceae</taxon>
        <taxon>Methanobacterium</taxon>
    </lineage>
</organism>
<sequence>MEILWFYIAVILAISDEVHSKLFWNVFADFYILLSGILHKIIHSNIRLWMVHECMEAVFHFIVLSVLFLSLEIGILGALIHLVIDLYHELAGLDLKWLQHRALHFTIESLFFILFFSALQ</sequence>
<dbReference type="OrthoDB" id="80113at2157"/>
<accession>A0A2A2HA26</accession>
<proteinExistence type="predicted"/>
<evidence type="ECO:0000313" key="3">
    <source>
        <dbReference type="Proteomes" id="UP000217784"/>
    </source>
</evidence>
<keyword evidence="1" id="KW-0472">Membrane</keyword>
<dbReference type="Proteomes" id="UP000217784">
    <property type="component" value="Unassembled WGS sequence"/>
</dbReference>
<evidence type="ECO:0008006" key="4">
    <source>
        <dbReference type="Google" id="ProtNLM"/>
    </source>
</evidence>
<feature type="transmembrane region" description="Helical" evidence="1">
    <location>
        <begin position="57"/>
        <end position="82"/>
    </location>
</feature>
<comment type="caution">
    <text evidence="2">The sequence shown here is derived from an EMBL/GenBank/DDBJ whole genome shotgun (WGS) entry which is preliminary data.</text>
</comment>
<dbReference type="AlphaFoldDB" id="A0A2A2HA26"/>
<keyword evidence="3" id="KW-1185">Reference proteome</keyword>
<name>A0A2A2HA26_METBR</name>
<dbReference type="EMBL" id="LMVM01000001">
    <property type="protein sequence ID" value="PAV06176.1"/>
    <property type="molecule type" value="Genomic_DNA"/>
</dbReference>
<gene>
    <name evidence="2" type="ORF">ASJ80_15195</name>
</gene>
<evidence type="ECO:0000313" key="2">
    <source>
        <dbReference type="EMBL" id="PAV06176.1"/>
    </source>
</evidence>
<keyword evidence="1" id="KW-0812">Transmembrane</keyword>
<evidence type="ECO:0000256" key="1">
    <source>
        <dbReference type="SAM" id="Phobius"/>
    </source>
</evidence>
<protein>
    <recommendedName>
        <fullName evidence="4">DUF3307 domain-containing protein</fullName>
    </recommendedName>
</protein>
<feature type="transmembrane region" description="Helical" evidence="1">
    <location>
        <begin position="102"/>
        <end position="119"/>
    </location>
</feature>
<reference evidence="2 3" key="1">
    <citation type="journal article" date="2017" name="BMC Genomics">
        <title>Genomic analysis of methanogenic archaea reveals a shift towards energy conservation.</title>
        <authorList>
            <person name="Gilmore S.P."/>
            <person name="Henske J.K."/>
            <person name="Sexton J.A."/>
            <person name="Solomon K.V."/>
            <person name="Seppala S."/>
            <person name="Yoo J.I."/>
            <person name="Huyett L.M."/>
            <person name="Pressman A."/>
            <person name="Cogan J.Z."/>
            <person name="Kivenson V."/>
            <person name="Peng X."/>
            <person name="Tan Y."/>
            <person name="Valentine D.L."/>
            <person name="O'Malley M.A."/>
        </authorList>
    </citation>
    <scope>NUCLEOTIDE SEQUENCE [LARGE SCALE GENOMIC DNA]</scope>
    <source>
        <strain evidence="2 3">M.o.H.</strain>
    </source>
</reference>